<dbReference type="EMBL" id="BPQB01000015">
    <property type="protein sequence ID" value="GJE90140.1"/>
    <property type="molecule type" value="Genomic_DNA"/>
</dbReference>
<evidence type="ECO:0000313" key="3">
    <source>
        <dbReference type="Proteomes" id="UP000703269"/>
    </source>
</evidence>
<comment type="caution">
    <text evidence="2">The sequence shown here is derived from an EMBL/GenBank/DDBJ whole genome shotgun (WGS) entry which is preliminary data.</text>
</comment>
<organism evidence="2 3">
    <name type="scientific">Phanerochaete sordida</name>
    <dbReference type="NCBI Taxonomy" id="48140"/>
    <lineage>
        <taxon>Eukaryota</taxon>
        <taxon>Fungi</taxon>
        <taxon>Dikarya</taxon>
        <taxon>Basidiomycota</taxon>
        <taxon>Agaricomycotina</taxon>
        <taxon>Agaricomycetes</taxon>
        <taxon>Polyporales</taxon>
        <taxon>Phanerochaetaceae</taxon>
        <taxon>Phanerochaete</taxon>
    </lineage>
</organism>
<dbReference type="Proteomes" id="UP000703269">
    <property type="component" value="Unassembled WGS sequence"/>
</dbReference>
<sequence>MTRPVTRFLFVFKPPNDHSTRCNSSPSSVLPYTPRAHPRSATTPQSLQQTPPSMLYTAHDLHPTLLDCGSAWHSQSLGLSRVIRSKPISQERGHHGSICLCSSRVVYIPAVLRS</sequence>
<reference evidence="2 3" key="1">
    <citation type="submission" date="2021-08" db="EMBL/GenBank/DDBJ databases">
        <title>Draft Genome Sequence of Phanerochaete sordida strain YK-624.</title>
        <authorList>
            <person name="Mori T."/>
            <person name="Dohra H."/>
            <person name="Suzuki T."/>
            <person name="Kawagishi H."/>
            <person name="Hirai H."/>
        </authorList>
    </citation>
    <scope>NUCLEOTIDE SEQUENCE [LARGE SCALE GENOMIC DNA]</scope>
    <source>
        <strain evidence="2 3">YK-624</strain>
    </source>
</reference>
<evidence type="ECO:0000256" key="1">
    <source>
        <dbReference type="SAM" id="MobiDB-lite"/>
    </source>
</evidence>
<evidence type="ECO:0000313" key="2">
    <source>
        <dbReference type="EMBL" id="GJE90140.1"/>
    </source>
</evidence>
<feature type="compositionally biased region" description="Polar residues" evidence="1">
    <location>
        <begin position="40"/>
        <end position="51"/>
    </location>
</feature>
<name>A0A9P3G908_9APHY</name>
<dbReference type="AlphaFoldDB" id="A0A9P3G908"/>
<feature type="compositionally biased region" description="Polar residues" evidence="1">
    <location>
        <begin position="21"/>
        <end position="30"/>
    </location>
</feature>
<gene>
    <name evidence="2" type="ORF">PsYK624_062640</name>
</gene>
<protein>
    <submittedName>
        <fullName evidence="2">Uncharacterized protein</fullName>
    </submittedName>
</protein>
<proteinExistence type="predicted"/>
<accession>A0A9P3G908</accession>
<feature type="region of interest" description="Disordered" evidence="1">
    <location>
        <begin position="19"/>
        <end position="51"/>
    </location>
</feature>
<keyword evidence="3" id="KW-1185">Reference proteome</keyword>